<comment type="caution">
    <text evidence="2">The sequence shown here is derived from an EMBL/GenBank/DDBJ whole genome shotgun (WGS) entry which is preliminary data.</text>
</comment>
<dbReference type="EMBL" id="CAOF01000166">
    <property type="protein sequence ID" value="CCO48917.1"/>
    <property type="molecule type" value="Genomic_DNA"/>
</dbReference>
<reference evidence="2 3" key="1">
    <citation type="journal article" date="2013" name="ISME J.">
        <title>Comparative genomics of pathogenic lineages of Vibrio nigripulchritudo identifies virulence-associated traits.</title>
        <authorList>
            <person name="Goudenege D."/>
            <person name="Labreuche Y."/>
            <person name="Krin E."/>
            <person name="Ansquer D."/>
            <person name="Mangenot S."/>
            <person name="Calteau A."/>
            <person name="Medigue C."/>
            <person name="Mazel D."/>
            <person name="Polz M.F."/>
            <person name="Le Roux F."/>
        </authorList>
    </citation>
    <scope>NUCLEOTIDE SEQUENCE [LARGE SCALE GENOMIC DNA]</scope>
    <source>
        <strain evidence="2 3">SOn1</strain>
    </source>
</reference>
<feature type="compositionally biased region" description="Polar residues" evidence="1">
    <location>
        <begin position="1"/>
        <end position="22"/>
    </location>
</feature>
<protein>
    <submittedName>
        <fullName evidence="2">Uncharacterized protein</fullName>
    </submittedName>
</protein>
<dbReference type="Proteomes" id="UP000018211">
    <property type="component" value="Unassembled WGS sequence"/>
</dbReference>
<gene>
    <name evidence="2" type="ORF">VIBNISOn1_710017</name>
</gene>
<name>A0AAV2VW30_9VIBR</name>
<organism evidence="2 3">
    <name type="scientific">Vibrio nigripulchritudo SOn1</name>
    <dbReference type="NCBI Taxonomy" id="1238450"/>
    <lineage>
        <taxon>Bacteria</taxon>
        <taxon>Pseudomonadati</taxon>
        <taxon>Pseudomonadota</taxon>
        <taxon>Gammaproteobacteria</taxon>
        <taxon>Vibrionales</taxon>
        <taxon>Vibrionaceae</taxon>
        <taxon>Vibrio</taxon>
    </lineage>
</organism>
<evidence type="ECO:0000313" key="2">
    <source>
        <dbReference type="EMBL" id="CCO48917.1"/>
    </source>
</evidence>
<accession>A0AAV2VW30</accession>
<evidence type="ECO:0000256" key="1">
    <source>
        <dbReference type="SAM" id="MobiDB-lite"/>
    </source>
</evidence>
<feature type="region of interest" description="Disordered" evidence="1">
    <location>
        <begin position="1"/>
        <end position="39"/>
    </location>
</feature>
<sequence>MALSLNRSGTYLKSSAQPTKSAEAQAKARRRSQVQRENAALGRKSLRCSLTPGGQRIFHSGCNFFPDRSVFLINSIDKKAVEGSYEYSLKTIGGILCPSAVYLTQSNRNRRYDGSQSRIG</sequence>
<evidence type="ECO:0000313" key="3">
    <source>
        <dbReference type="Proteomes" id="UP000018211"/>
    </source>
</evidence>
<dbReference type="AlphaFoldDB" id="A0AAV2VW30"/>
<proteinExistence type="predicted"/>